<organism evidence="2 3">
    <name type="scientific">Pseudonocardia broussonetiae</name>
    <dbReference type="NCBI Taxonomy" id="2736640"/>
    <lineage>
        <taxon>Bacteria</taxon>
        <taxon>Bacillati</taxon>
        <taxon>Actinomycetota</taxon>
        <taxon>Actinomycetes</taxon>
        <taxon>Pseudonocardiales</taxon>
        <taxon>Pseudonocardiaceae</taxon>
        <taxon>Pseudonocardia</taxon>
    </lineage>
</organism>
<name>A0A6M6JFF2_9PSEU</name>
<accession>A0A6M6JFF2</accession>
<keyword evidence="3" id="KW-1185">Reference proteome</keyword>
<evidence type="ECO:0000313" key="2">
    <source>
        <dbReference type="EMBL" id="QJY46674.1"/>
    </source>
</evidence>
<reference evidence="2 3" key="1">
    <citation type="submission" date="2020-05" db="EMBL/GenBank/DDBJ databases">
        <authorList>
            <person name="Mo P."/>
        </authorList>
    </citation>
    <scope>NUCLEOTIDE SEQUENCE [LARGE SCALE GENOMIC DNA]</scope>
    <source>
        <strain evidence="2 3">Gen01</strain>
    </source>
</reference>
<proteinExistence type="predicted"/>
<sequence>MTHQDQDRYTAAMHAMQSGVAADQSGGSEDGTPKHLRVGVNSALVSVAGIGRLLIDKGVITQDEYEAAVADAMENEVRLYERRLSERLGSTVTLS</sequence>
<feature type="region of interest" description="Disordered" evidence="1">
    <location>
        <begin position="1"/>
        <end position="34"/>
    </location>
</feature>
<dbReference type="KEGG" id="pbro:HOP40_13295"/>
<dbReference type="RefSeq" id="WP_172158274.1">
    <property type="nucleotide sequence ID" value="NZ_CP053564.1"/>
</dbReference>
<dbReference type="EMBL" id="CP053564">
    <property type="protein sequence ID" value="QJY46674.1"/>
    <property type="molecule type" value="Genomic_DNA"/>
</dbReference>
<gene>
    <name evidence="2" type="ORF">HOP40_13295</name>
</gene>
<dbReference type="AlphaFoldDB" id="A0A6M6JFF2"/>
<evidence type="ECO:0000256" key="1">
    <source>
        <dbReference type="SAM" id="MobiDB-lite"/>
    </source>
</evidence>
<protein>
    <submittedName>
        <fullName evidence="2">Uncharacterized protein</fullName>
    </submittedName>
</protein>
<dbReference type="Proteomes" id="UP000505377">
    <property type="component" value="Chromosome"/>
</dbReference>
<evidence type="ECO:0000313" key="3">
    <source>
        <dbReference type="Proteomes" id="UP000505377"/>
    </source>
</evidence>